<dbReference type="EMBL" id="JAANAS010000024">
    <property type="protein sequence ID" value="NGZ89059.1"/>
    <property type="molecule type" value="Genomic_DNA"/>
</dbReference>
<sequence length="50" mass="5807">MSLSYEFTKGKKNSLLSDLFNSSGLEKNIKNPLIELELENSLRHRINQKK</sequence>
<dbReference type="RefSeq" id="WP_166399324.1">
    <property type="nucleotide sequence ID" value="NZ_JAANAS010000024.1"/>
</dbReference>
<accession>A0A967E1R7</accession>
<reference evidence="1" key="1">
    <citation type="submission" date="2020-03" db="EMBL/GenBank/DDBJ databases">
        <title>Psychroflexus Maritimus sp. nov., isolate from marine sediment.</title>
        <authorList>
            <person name="Zhong Y.-L."/>
        </authorList>
    </citation>
    <scope>NUCLEOTIDE SEQUENCE</scope>
    <source>
        <strain evidence="1">C1</strain>
    </source>
</reference>
<keyword evidence="2" id="KW-1185">Reference proteome</keyword>
<organism evidence="1 2">
    <name type="scientific">Psychroflexus maritimus</name>
    <dbReference type="NCBI Taxonomy" id="2714865"/>
    <lineage>
        <taxon>Bacteria</taxon>
        <taxon>Pseudomonadati</taxon>
        <taxon>Bacteroidota</taxon>
        <taxon>Flavobacteriia</taxon>
        <taxon>Flavobacteriales</taxon>
        <taxon>Flavobacteriaceae</taxon>
        <taxon>Psychroflexus</taxon>
    </lineage>
</organism>
<dbReference type="Proteomes" id="UP000643701">
    <property type="component" value="Unassembled WGS sequence"/>
</dbReference>
<gene>
    <name evidence="1" type="ORF">G7034_02190</name>
</gene>
<protein>
    <submittedName>
        <fullName evidence="1">Uncharacterized protein</fullName>
    </submittedName>
</protein>
<evidence type="ECO:0000313" key="1">
    <source>
        <dbReference type="EMBL" id="NGZ89059.1"/>
    </source>
</evidence>
<proteinExistence type="predicted"/>
<evidence type="ECO:0000313" key="2">
    <source>
        <dbReference type="Proteomes" id="UP000643701"/>
    </source>
</evidence>
<name>A0A967E1R7_9FLAO</name>
<dbReference type="AlphaFoldDB" id="A0A967E1R7"/>
<comment type="caution">
    <text evidence="1">The sequence shown here is derived from an EMBL/GenBank/DDBJ whole genome shotgun (WGS) entry which is preliminary data.</text>
</comment>